<sequence length="102" mass="10887">MAVETDAMRLQYLKDFGVSGCTFTDVSTGTTASVHALLRKEYLEEEAGGEVGVESSAPFALVRTSDVPNVVQGDTIAISGTTFTIWAVEPDGEGMTDLRLRV</sequence>
<dbReference type="AlphaFoldDB" id="A0A382T4Y1"/>
<dbReference type="Pfam" id="PF05354">
    <property type="entry name" value="Phage_attach"/>
    <property type="match status" value="1"/>
</dbReference>
<proteinExistence type="predicted"/>
<dbReference type="EMBL" id="UINC01133966">
    <property type="protein sequence ID" value="SVD17209.1"/>
    <property type="molecule type" value="Genomic_DNA"/>
</dbReference>
<name>A0A382T4Y1_9ZZZZ</name>
<reference evidence="1" key="1">
    <citation type="submission" date="2018-05" db="EMBL/GenBank/DDBJ databases">
        <authorList>
            <person name="Lanie J.A."/>
            <person name="Ng W.-L."/>
            <person name="Kazmierczak K.M."/>
            <person name="Andrzejewski T.M."/>
            <person name="Davidsen T.M."/>
            <person name="Wayne K.J."/>
            <person name="Tettelin H."/>
            <person name="Glass J.I."/>
            <person name="Rusch D."/>
            <person name="Podicherti R."/>
            <person name="Tsui H.-C.T."/>
            <person name="Winkler M.E."/>
        </authorList>
    </citation>
    <scope>NUCLEOTIDE SEQUENCE</scope>
</reference>
<dbReference type="SUPFAM" id="SSF69279">
    <property type="entry name" value="Phage tail proteins"/>
    <property type="match status" value="1"/>
</dbReference>
<organism evidence="1">
    <name type="scientific">marine metagenome</name>
    <dbReference type="NCBI Taxonomy" id="408172"/>
    <lineage>
        <taxon>unclassified sequences</taxon>
        <taxon>metagenomes</taxon>
        <taxon>ecological metagenomes</taxon>
    </lineage>
</organism>
<dbReference type="GO" id="GO:0019068">
    <property type="term" value="P:virion assembly"/>
    <property type="evidence" value="ECO:0007669"/>
    <property type="project" value="InterPro"/>
</dbReference>
<protein>
    <submittedName>
        <fullName evidence="1">Uncharacterized protein</fullName>
    </submittedName>
</protein>
<dbReference type="InterPro" id="IPR008018">
    <property type="entry name" value="Phage_tail_attach_FII"/>
</dbReference>
<evidence type="ECO:0000313" key="1">
    <source>
        <dbReference type="EMBL" id="SVD17209.1"/>
    </source>
</evidence>
<dbReference type="Gene3D" id="2.40.10.180">
    <property type="entry name" value="Phage tail proteins"/>
    <property type="match status" value="1"/>
</dbReference>
<dbReference type="InterPro" id="IPR053734">
    <property type="entry name" value="Phage_Head-Tail_Connect_sf"/>
</dbReference>
<accession>A0A382T4Y1</accession>
<gene>
    <name evidence="1" type="ORF">METZ01_LOCUS370063</name>
</gene>